<dbReference type="InterPro" id="IPR036179">
    <property type="entry name" value="Ig-like_dom_sf"/>
</dbReference>
<organism evidence="5">
    <name type="scientific">Mustela putorius furo</name>
    <name type="common">European domestic ferret</name>
    <name type="synonym">Mustela furo</name>
    <dbReference type="NCBI Taxonomy" id="9669"/>
    <lineage>
        <taxon>Eukaryota</taxon>
        <taxon>Metazoa</taxon>
        <taxon>Chordata</taxon>
        <taxon>Craniata</taxon>
        <taxon>Vertebrata</taxon>
        <taxon>Euteleostomi</taxon>
        <taxon>Mammalia</taxon>
        <taxon>Eutheria</taxon>
        <taxon>Laurasiatheria</taxon>
        <taxon>Carnivora</taxon>
        <taxon>Caniformia</taxon>
        <taxon>Musteloidea</taxon>
        <taxon>Mustelidae</taxon>
        <taxon>Mustelinae</taxon>
        <taxon>Mustela</taxon>
    </lineage>
</organism>
<reference evidence="5" key="1">
    <citation type="submission" date="2024-06" db="UniProtKB">
        <authorList>
            <consortium name="Ensembl"/>
        </authorList>
    </citation>
    <scope>IDENTIFICATION</scope>
</reference>
<feature type="signal peptide" evidence="3">
    <location>
        <begin position="1"/>
        <end position="21"/>
    </location>
</feature>
<evidence type="ECO:0000259" key="4">
    <source>
        <dbReference type="Pfam" id="PF07686"/>
    </source>
</evidence>
<dbReference type="STRING" id="9669.ENSMPUP00000008463"/>
<dbReference type="Pfam" id="PF07686">
    <property type="entry name" value="V-set"/>
    <property type="match status" value="1"/>
</dbReference>
<dbReference type="GO" id="GO:0007166">
    <property type="term" value="P:cell surface receptor signaling pathway"/>
    <property type="evidence" value="ECO:0007669"/>
    <property type="project" value="TreeGrafter"/>
</dbReference>
<dbReference type="InParanoid" id="M3YAV6"/>
<keyword evidence="2" id="KW-0391">Immunity</keyword>
<dbReference type="Ensembl" id="ENSMPUT00000008599.1">
    <property type="protein sequence ID" value="ENSMPUP00000008463.1"/>
    <property type="gene ID" value="ENSMPUG00000008528.1"/>
</dbReference>
<dbReference type="GO" id="GO:0002376">
    <property type="term" value="P:immune system process"/>
    <property type="evidence" value="ECO:0007669"/>
    <property type="project" value="UniProtKB-KW"/>
</dbReference>
<accession>M3YAV6</accession>
<evidence type="ECO:0000256" key="2">
    <source>
        <dbReference type="ARBA" id="ARBA00022859"/>
    </source>
</evidence>
<proteinExistence type="predicted"/>
<feature type="domain" description="Immunoglobulin V-set" evidence="4">
    <location>
        <begin position="25"/>
        <end position="112"/>
    </location>
</feature>
<dbReference type="PANTHER" id="PTHR23268:SF30">
    <property type="entry name" value="T CELL RECEPTOR BETA CHAIN MC.7.G5-RELATED"/>
    <property type="match status" value="1"/>
</dbReference>
<dbReference type="OMA" id="ENMYWYR"/>
<sequence>MAVRLLCYVALYLLEADLVDAGITQTPRHCVSGTGKKIVLECSQTMGYENMYWYRQDPGKALQLIHYSYGVNNTENEELSSGSTVSRLRKEVFPLTLESASPSQTSLYLCASSEYTVPHRHLQPA</sequence>
<dbReference type="InterPro" id="IPR013106">
    <property type="entry name" value="Ig_V-set"/>
</dbReference>
<dbReference type="GeneTree" id="ENSGT00940000164297"/>
<dbReference type="AlphaFoldDB" id="M3YAV6"/>
<dbReference type="InterPro" id="IPR013783">
    <property type="entry name" value="Ig-like_fold"/>
</dbReference>
<dbReference type="EMBL" id="AEYP01102308">
    <property type="status" value="NOT_ANNOTATED_CDS"/>
    <property type="molecule type" value="Genomic_DNA"/>
</dbReference>
<name>M3YAV6_MUSPF</name>
<evidence type="ECO:0000313" key="5">
    <source>
        <dbReference type="Ensembl" id="ENSMPUP00000008463.1"/>
    </source>
</evidence>
<dbReference type="InterPro" id="IPR050413">
    <property type="entry name" value="TCR_beta_variable"/>
</dbReference>
<protein>
    <submittedName>
        <fullName evidence="5">T cell receptor beta variable 25-1</fullName>
    </submittedName>
</protein>
<dbReference type="eggNOG" id="ENOG502T5TA">
    <property type="taxonomic scope" value="Eukaryota"/>
</dbReference>
<evidence type="ECO:0000256" key="1">
    <source>
        <dbReference type="ARBA" id="ARBA00022729"/>
    </source>
</evidence>
<dbReference type="PANTHER" id="PTHR23268">
    <property type="entry name" value="T-CELL RECEPTOR BETA CHAIN"/>
    <property type="match status" value="1"/>
</dbReference>
<dbReference type="Gene3D" id="2.60.40.10">
    <property type="entry name" value="Immunoglobulins"/>
    <property type="match status" value="1"/>
</dbReference>
<dbReference type="SUPFAM" id="SSF48726">
    <property type="entry name" value="Immunoglobulin"/>
    <property type="match status" value="1"/>
</dbReference>
<evidence type="ECO:0000256" key="3">
    <source>
        <dbReference type="SAM" id="SignalP"/>
    </source>
</evidence>
<keyword evidence="1 3" id="KW-0732">Signal</keyword>
<dbReference type="GO" id="GO:0005886">
    <property type="term" value="C:plasma membrane"/>
    <property type="evidence" value="ECO:0007669"/>
    <property type="project" value="TreeGrafter"/>
</dbReference>
<dbReference type="HOGENOM" id="CLU_077975_9_2_1"/>
<feature type="chain" id="PRO_5004044558" evidence="3">
    <location>
        <begin position="22"/>
        <end position="125"/>
    </location>
</feature>
<gene>
    <name evidence="5" type="primary">TRBV25-1</name>
</gene>